<comment type="caution">
    <text evidence="2">The sequence shown here is derived from an EMBL/GenBank/DDBJ whole genome shotgun (WGS) entry which is preliminary data.</text>
</comment>
<keyword evidence="1" id="KW-0472">Membrane</keyword>
<feature type="transmembrane region" description="Helical" evidence="1">
    <location>
        <begin position="5"/>
        <end position="24"/>
    </location>
</feature>
<reference evidence="2 3" key="1">
    <citation type="journal article" date="2014" name="Int. J. Syst. Evol. Microbiol.">
        <title>Listeria floridensis sp. nov., Listeria aquatica sp. nov., Listeria cornellensis sp. nov., Listeria riparia sp. nov. and Listeria grandensis sp. nov., from agricultural and natural environments.</title>
        <authorList>
            <person name="den Bakker H.C."/>
            <person name="Warchocki S."/>
            <person name="Wright E.M."/>
            <person name="Allred A.F."/>
            <person name="Ahlstrom C."/>
            <person name="Manuel C.S."/>
            <person name="Stasiewicz M.J."/>
            <person name="Burrell A."/>
            <person name="Roof S."/>
            <person name="Strawn L."/>
            <person name="Fortes E.D."/>
            <person name="Nightingale K.K."/>
            <person name="Kephart D."/>
            <person name="Wiedmann M."/>
        </authorList>
    </citation>
    <scope>NUCLEOTIDE SEQUENCE [LARGE SCALE GENOMIC DNA]</scope>
    <source>
        <strain evidence="2 3">FSL S10-1187</strain>
    </source>
</reference>
<evidence type="ECO:0000313" key="3">
    <source>
        <dbReference type="Proteomes" id="UP000019249"/>
    </source>
</evidence>
<dbReference type="RefSeq" id="WP_036096832.1">
    <property type="nucleotide sequence ID" value="NZ_AODF01000009.1"/>
</dbReference>
<organism evidence="2 3">
    <name type="scientific">Listeria floridensis FSL S10-1187</name>
    <dbReference type="NCBI Taxonomy" id="1265817"/>
    <lineage>
        <taxon>Bacteria</taxon>
        <taxon>Bacillati</taxon>
        <taxon>Bacillota</taxon>
        <taxon>Bacilli</taxon>
        <taxon>Bacillales</taxon>
        <taxon>Listeriaceae</taxon>
        <taxon>Listeria</taxon>
    </lineage>
</organism>
<evidence type="ECO:0000256" key="1">
    <source>
        <dbReference type="SAM" id="Phobius"/>
    </source>
</evidence>
<keyword evidence="1" id="KW-1133">Transmembrane helix</keyword>
<protein>
    <recommendedName>
        <fullName evidence="4">DUF4944 domain-containing protein</fullName>
    </recommendedName>
</protein>
<evidence type="ECO:0008006" key="4">
    <source>
        <dbReference type="Google" id="ProtNLM"/>
    </source>
</evidence>
<keyword evidence="3" id="KW-1185">Reference proteome</keyword>
<keyword evidence="1" id="KW-0812">Transmembrane</keyword>
<dbReference type="EMBL" id="AODF01000009">
    <property type="protein sequence ID" value="EUJ32790.1"/>
    <property type="molecule type" value="Genomic_DNA"/>
</dbReference>
<name>A0ABP3AZ01_9LIST</name>
<accession>A0ABP3AZ01</accession>
<sequence length="151" mass="17732">MKKRYLFLSIAILIMGGFMIFSYLQPPIIEGQSSNWKIKYEPRKGDEADSEKFPWTGTIKWKKIGDVKLIKIEQIVGGETYPLFDGDMLKKGEGNFDGKTLTDSETYYNPPQKTELKQSTYYKIMWEKDGKKISEKIKLQWKKRLFVKPLF</sequence>
<evidence type="ECO:0000313" key="2">
    <source>
        <dbReference type="EMBL" id="EUJ32790.1"/>
    </source>
</evidence>
<proteinExistence type="predicted"/>
<gene>
    <name evidence="2" type="ORF">MFLO_05814</name>
</gene>
<dbReference type="Proteomes" id="UP000019249">
    <property type="component" value="Unassembled WGS sequence"/>
</dbReference>